<reference evidence="4" key="2">
    <citation type="submission" date="2023-05" db="EMBL/GenBank/DDBJ databases">
        <authorList>
            <consortium name="Lawrence Berkeley National Laboratory"/>
            <person name="Steindorff A."/>
            <person name="Hensen N."/>
            <person name="Bonometti L."/>
            <person name="Westerberg I."/>
            <person name="Brannstrom I.O."/>
            <person name="Guillou S."/>
            <person name="Cros-Aarteil S."/>
            <person name="Calhoun S."/>
            <person name="Haridas S."/>
            <person name="Kuo A."/>
            <person name="Mondo S."/>
            <person name="Pangilinan J."/>
            <person name="Riley R."/>
            <person name="Labutti K."/>
            <person name="Andreopoulos B."/>
            <person name="Lipzen A."/>
            <person name="Chen C."/>
            <person name="Yanf M."/>
            <person name="Daum C."/>
            <person name="Ng V."/>
            <person name="Clum A."/>
            <person name="Ohm R."/>
            <person name="Martin F."/>
            <person name="Silar P."/>
            <person name="Natvig D."/>
            <person name="Lalanne C."/>
            <person name="Gautier V."/>
            <person name="Ament-Velasquez S.L."/>
            <person name="Kruys A."/>
            <person name="Hutchinson M.I."/>
            <person name="Powell A.J."/>
            <person name="Barry K."/>
            <person name="Miller A.N."/>
            <person name="Grigoriev I.V."/>
            <person name="Debuchy R."/>
            <person name="Gladieux P."/>
            <person name="Thoren M.H."/>
            <person name="Johannesson H."/>
        </authorList>
    </citation>
    <scope>NUCLEOTIDE SEQUENCE</scope>
    <source>
        <strain evidence="4">CBS 141.50</strain>
    </source>
</reference>
<dbReference type="PANTHER" id="PTHR31573">
    <property type="entry name" value="ALPHA-KETOGLUTARATE-DEPENDENT DIOXYGENASE ALKB HOMOLOG 2"/>
    <property type="match status" value="1"/>
</dbReference>
<feature type="binding site" evidence="1">
    <location>
        <position position="715"/>
    </location>
    <ligand>
        <name>2-oxoglutarate</name>
        <dbReference type="ChEBI" id="CHEBI:16810"/>
    </ligand>
</feature>
<feature type="binding site" evidence="1">
    <location>
        <position position="796"/>
    </location>
    <ligand>
        <name>2-oxoglutarate</name>
        <dbReference type="ChEBI" id="CHEBI:16810"/>
    </ligand>
</feature>
<dbReference type="Proteomes" id="UP001302676">
    <property type="component" value="Unassembled WGS sequence"/>
</dbReference>
<feature type="compositionally biased region" description="Low complexity" evidence="2">
    <location>
        <begin position="97"/>
        <end position="108"/>
    </location>
</feature>
<name>A0AAN6V6C9_9PEZI</name>
<comment type="caution">
    <text evidence="4">The sequence shown here is derived from an EMBL/GenBank/DDBJ whole genome shotgun (WGS) entry which is preliminary data.</text>
</comment>
<dbReference type="SUPFAM" id="SSF51197">
    <property type="entry name" value="Clavaminate synthase-like"/>
    <property type="match status" value="1"/>
</dbReference>
<dbReference type="AlphaFoldDB" id="A0AAN6V6C9"/>
<feature type="binding site" evidence="1">
    <location>
        <position position="724"/>
    </location>
    <ligand>
        <name>2-oxoglutarate</name>
        <dbReference type="ChEBI" id="CHEBI:16810"/>
    </ligand>
</feature>
<dbReference type="InterPro" id="IPR005123">
    <property type="entry name" value="Oxoglu/Fe-dep_dioxygenase_dom"/>
</dbReference>
<evidence type="ECO:0000313" key="5">
    <source>
        <dbReference type="Proteomes" id="UP001302676"/>
    </source>
</evidence>
<dbReference type="GO" id="GO:0035516">
    <property type="term" value="F:broad specificity oxidative DNA demethylase activity"/>
    <property type="evidence" value="ECO:0007669"/>
    <property type="project" value="TreeGrafter"/>
</dbReference>
<reference evidence="4" key="1">
    <citation type="journal article" date="2023" name="Mol. Phylogenet. Evol.">
        <title>Genome-scale phylogeny and comparative genomics of the fungal order Sordariales.</title>
        <authorList>
            <person name="Hensen N."/>
            <person name="Bonometti L."/>
            <person name="Westerberg I."/>
            <person name="Brannstrom I.O."/>
            <person name="Guillou S."/>
            <person name="Cros-Aarteil S."/>
            <person name="Calhoun S."/>
            <person name="Haridas S."/>
            <person name="Kuo A."/>
            <person name="Mondo S."/>
            <person name="Pangilinan J."/>
            <person name="Riley R."/>
            <person name="LaButti K."/>
            <person name="Andreopoulos B."/>
            <person name="Lipzen A."/>
            <person name="Chen C."/>
            <person name="Yan M."/>
            <person name="Daum C."/>
            <person name="Ng V."/>
            <person name="Clum A."/>
            <person name="Steindorff A."/>
            <person name="Ohm R.A."/>
            <person name="Martin F."/>
            <person name="Silar P."/>
            <person name="Natvig D.O."/>
            <person name="Lalanne C."/>
            <person name="Gautier V."/>
            <person name="Ament-Velasquez S.L."/>
            <person name="Kruys A."/>
            <person name="Hutchinson M.I."/>
            <person name="Powell A.J."/>
            <person name="Barry K."/>
            <person name="Miller A.N."/>
            <person name="Grigoriev I.V."/>
            <person name="Debuchy R."/>
            <person name="Gladieux P."/>
            <person name="Hiltunen Thoren M."/>
            <person name="Johannesson H."/>
        </authorList>
    </citation>
    <scope>NUCLEOTIDE SEQUENCE</scope>
    <source>
        <strain evidence="4">CBS 141.50</strain>
    </source>
</reference>
<dbReference type="PROSITE" id="PS51471">
    <property type="entry name" value="FE2OG_OXY"/>
    <property type="match status" value="1"/>
</dbReference>
<accession>A0AAN6V6C9</accession>
<feature type="compositionally biased region" description="Basic and acidic residues" evidence="2">
    <location>
        <begin position="152"/>
        <end position="171"/>
    </location>
</feature>
<evidence type="ECO:0000259" key="3">
    <source>
        <dbReference type="PROSITE" id="PS51471"/>
    </source>
</evidence>
<dbReference type="InterPro" id="IPR037151">
    <property type="entry name" value="AlkB-like_sf"/>
</dbReference>
<protein>
    <recommendedName>
        <fullName evidence="3">Fe2OG dioxygenase domain-containing protein</fullName>
    </recommendedName>
</protein>
<dbReference type="InterPro" id="IPR032852">
    <property type="entry name" value="ALKBH2"/>
</dbReference>
<keyword evidence="5" id="KW-1185">Reference proteome</keyword>
<proteinExistence type="predicted"/>
<feature type="region of interest" description="Disordered" evidence="2">
    <location>
        <begin position="1"/>
        <end position="172"/>
    </location>
</feature>
<dbReference type="Pfam" id="PF13532">
    <property type="entry name" value="2OG-FeII_Oxy_2"/>
    <property type="match status" value="1"/>
</dbReference>
<evidence type="ECO:0000313" key="4">
    <source>
        <dbReference type="EMBL" id="KAK4145728.1"/>
    </source>
</evidence>
<dbReference type="InterPro" id="IPR027450">
    <property type="entry name" value="AlkB-like"/>
</dbReference>
<dbReference type="Gene3D" id="2.60.120.590">
    <property type="entry name" value="Alpha-ketoglutarate-dependent dioxygenase AlkB-like"/>
    <property type="match status" value="1"/>
</dbReference>
<gene>
    <name evidence="4" type="ORF">C8A04DRAFT_26473</name>
</gene>
<evidence type="ECO:0000256" key="2">
    <source>
        <dbReference type="SAM" id="MobiDB-lite"/>
    </source>
</evidence>
<dbReference type="GO" id="GO:0008198">
    <property type="term" value="F:ferrous iron binding"/>
    <property type="evidence" value="ECO:0007669"/>
    <property type="project" value="TreeGrafter"/>
</dbReference>
<feature type="compositionally biased region" description="Basic and acidic residues" evidence="2">
    <location>
        <begin position="283"/>
        <end position="293"/>
    </location>
</feature>
<sequence>MDPTTNEAVVSEASAPATGRGPRRPAFQNSLEKTKRFYEDLETDPSKTPKRQRTQPRPATKVGSIRKKTSRKRNAGLNGTPRTPLAIEDTGSLSVDLSLPMTPSTTSTEGSDDHEATQTGTSSAEHGHEVVQIDTPSTGHDDEVTRPGTSSAEHDHEVAQTDTPLPEHDDGTAQTDIPSADEALDKCIKSTRVKASNTGDGSVERSGLPSIGQPLIWAEKRGGLCEALDYYKSYKSGLYTRKAVGALGFLMDSEVEPRDVFGTQVIISSMGGGRRKSPNGEGMIRDQDASDDKGGINAIRKTHQEKGLVAVIAGESHSLYPCKPPHAYCVLAYFHITDVWKEKQVTKSGKIVAVWRIRFEKADLDEPSWWRPMQDGVAEPEAYDLLTKTPVSTCNACNAPSKEIFTSGWACLNNKCEQYFIFPEGPVEDINSLAYTSVFLNERTPFVGRIPSLFPEPLDLTNLHGTEGTCRNGFVCRECGCACRRLYWNRLKCENTSCTYEEEAVMRPYPGHMLRNENRRFDASLRRSNQKISFDMKVDVTTLEASDFPRELAAPQTPFQLGQTLRLGDFEVSQYYLPGPDGRIIGSFSIFSANDAINSRVDGPDDLFRRLELLDLGLCRNPSAIAGHKLEGLTRHFQQNFGARYKFGVQVQSRGFSGAPDEILRALHRLIWAKKAAIEQSNAFISSLDPQLVGDNAVIPIEDDFDFNELLALGYMENDSISYHDDGEKELGPAVAALSLGSPSSMNFRPKNIAKYNHRTRQYRRKVCYTDVLSVPMKHGDMMVMAGRDIQAAYEHAVVPKGNRRFSLTARYIDPMRIADLDDRADAYSKGAIPEHAQSFAYDGF</sequence>
<feature type="region of interest" description="Disordered" evidence="2">
    <location>
        <begin position="271"/>
        <end position="293"/>
    </location>
</feature>
<dbReference type="GO" id="GO:0051747">
    <property type="term" value="F:cytosine C-5 DNA demethylase activity"/>
    <property type="evidence" value="ECO:0007669"/>
    <property type="project" value="TreeGrafter"/>
</dbReference>
<organism evidence="4 5">
    <name type="scientific">Dichotomopilus funicola</name>
    <dbReference type="NCBI Taxonomy" id="1934379"/>
    <lineage>
        <taxon>Eukaryota</taxon>
        <taxon>Fungi</taxon>
        <taxon>Dikarya</taxon>
        <taxon>Ascomycota</taxon>
        <taxon>Pezizomycotina</taxon>
        <taxon>Sordariomycetes</taxon>
        <taxon>Sordariomycetidae</taxon>
        <taxon>Sordariales</taxon>
        <taxon>Chaetomiaceae</taxon>
        <taxon>Dichotomopilus</taxon>
    </lineage>
</organism>
<dbReference type="EMBL" id="MU853566">
    <property type="protein sequence ID" value="KAK4145728.1"/>
    <property type="molecule type" value="Genomic_DNA"/>
</dbReference>
<feature type="compositionally biased region" description="Basic and acidic residues" evidence="2">
    <location>
        <begin position="32"/>
        <end position="47"/>
    </location>
</feature>
<dbReference type="PANTHER" id="PTHR31573:SF4">
    <property type="entry name" value="FE2OG DIOXYGENASE DOMAIN-CONTAINING PROTEIN"/>
    <property type="match status" value="1"/>
</dbReference>
<dbReference type="GeneID" id="87816547"/>
<dbReference type="GO" id="GO:0006307">
    <property type="term" value="P:DNA alkylation repair"/>
    <property type="evidence" value="ECO:0007669"/>
    <property type="project" value="TreeGrafter"/>
</dbReference>
<evidence type="ECO:0000256" key="1">
    <source>
        <dbReference type="PIRSR" id="PIRSR632852-1"/>
    </source>
</evidence>
<feature type="compositionally biased region" description="Basic residues" evidence="2">
    <location>
        <begin position="64"/>
        <end position="74"/>
    </location>
</feature>
<feature type="domain" description="Fe2OG dioxygenase" evidence="3">
    <location>
        <begin position="706"/>
        <end position="814"/>
    </location>
</feature>
<dbReference type="RefSeq" id="XP_062639099.1">
    <property type="nucleotide sequence ID" value="XM_062779934.1"/>
</dbReference>